<organism evidence="5 6">
    <name type="scientific">Emiliania huxleyi (strain CCMP1516)</name>
    <dbReference type="NCBI Taxonomy" id="280463"/>
    <lineage>
        <taxon>Eukaryota</taxon>
        <taxon>Haptista</taxon>
        <taxon>Haptophyta</taxon>
        <taxon>Prymnesiophyceae</taxon>
        <taxon>Isochrysidales</taxon>
        <taxon>Noelaerhabdaceae</taxon>
        <taxon>Emiliania</taxon>
    </lineage>
</organism>
<evidence type="ECO:0000256" key="1">
    <source>
        <dbReference type="ARBA" id="ARBA00012346"/>
    </source>
</evidence>
<reference evidence="5" key="2">
    <citation type="submission" date="2024-10" db="UniProtKB">
        <authorList>
            <consortium name="EnsemblProtists"/>
        </authorList>
    </citation>
    <scope>IDENTIFICATION</scope>
</reference>
<dbReference type="InterPro" id="IPR013024">
    <property type="entry name" value="GGCT-like"/>
</dbReference>
<protein>
    <recommendedName>
        <fullName evidence="1">gamma-glutamylcyclotransferase</fullName>
        <ecNumber evidence="1">4.3.2.9</ecNumber>
    </recommendedName>
</protein>
<dbReference type="Gene3D" id="3.10.490.10">
    <property type="entry name" value="Gamma-glutamyl cyclotransferase-like"/>
    <property type="match status" value="1"/>
</dbReference>
<dbReference type="InterPro" id="IPR017939">
    <property type="entry name" value="G-Glutamylcylcotransferase"/>
</dbReference>
<dbReference type="PANTHER" id="PTHR12935:SF0">
    <property type="entry name" value="GAMMA-GLUTAMYLCYCLOTRANSFERASE"/>
    <property type="match status" value="1"/>
</dbReference>
<evidence type="ECO:0000256" key="4">
    <source>
        <dbReference type="PIRSR" id="PIRSR617939-2"/>
    </source>
</evidence>
<name>A0A0D3IZ09_EMIH1</name>
<accession>A0A0D3IZ09</accession>
<proteinExistence type="predicted"/>
<dbReference type="Pfam" id="PF13772">
    <property type="entry name" value="AIG2_2"/>
    <property type="match status" value="1"/>
</dbReference>
<dbReference type="Proteomes" id="UP000013827">
    <property type="component" value="Unassembled WGS sequence"/>
</dbReference>
<dbReference type="HOGENOM" id="CLU_932010_0_0_1"/>
<feature type="binding site" evidence="4">
    <location>
        <begin position="23"/>
        <end position="28"/>
    </location>
    <ligand>
        <name>substrate</name>
    </ligand>
</feature>
<sequence>KRPPLEPRALPSTVLAPDGSVRYFAYGSNLGRQKVLSRGAASIISTERANVAGWRLAFTFALNPPLEPSFASIEPAPAETVCEGVLHTLTPSAYEELWRSEGGGGSRPDYDEIVVLAKPWSGSEPVRAITLRAAQSRRLSHDVPPSQRYLSIVVAGAHEAGLSPAYIARLEAISAAAPSGFLAAVAEAHGLLLVLLYLLGLQRLLSPLRAICFLLHRHVRPRLRDIATGLLLLPTAAIGAATRPALRLLGRERWLSYARYGQLPPTPATTLASARCVSEYHYQSR</sequence>
<dbReference type="eggNOG" id="ENOG502S68V">
    <property type="taxonomic scope" value="Eukaryota"/>
</dbReference>
<evidence type="ECO:0000313" key="5">
    <source>
        <dbReference type="EnsemblProtists" id="EOD16494"/>
    </source>
</evidence>
<dbReference type="InterPro" id="IPR036568">
    <property type="entry name" value="GGCT-like_sf"/>
</dbReference>
<dbReference type="PANTHER" id="PTHR12935">
    <property type="entry name" value="GAMMA-GLUTAMYLCYCLOTRANSFERASE"/>
    <property type="match status" value="1"/>
</dbReference>
<dbReference type="PaxDb" id="2903-EOD16494"/>
<evidence type="ECO:0000256" key="2">
    <source>
        <dbReference type="ARBA" id="ARBA00023239"/>
    </source>
</evidence>
<dbReference type="RefSeq" id="XP_005768923.1">
    <property type="nucleotide sequence ID" value="XM_005768866.1"/>
</dbReference>
<dbReference type="GO" id="GO:0003839">
    <property type="term" value="F:gamma-glutamylcyclotransferase activity"/>
    <property type="evidence" value="ECO:0007669"/>
    <property type="project" value="UniProtKB-EC"/>
</dbReference>
<dbReference type="AlphaFoldDB" id="A0A0D3IZ09"/>
<dbReference type="EnsemblProtists" id="EOD16494">
    <property type="protein sequence ID" value="EOD16494"/>
    <property type="gene ID" value="EMIHUDRAFT_471743"/>
</dbReference>
<dbReference type="KEGG" id="ehx:EMIHUDRAFT_471743"/>
<dbReference type="CDD" id="cd06661">
    <property type="entry name" value="GGCT_like"/>
    <property type="match status" value="1"/>
</dbReference>
<evidence type="ECO:0000313" key="6">
    <source>
        <dbReference type="Proteomes" id="UP000013827"/>
    </source>
</evidence>
<reference evidence="6" key="1">
    <citation type="journal article" date="2013" name="Nature">
        <title>Pan genome of the phytoplankton Emiliania underpins its global distribution.</title>
        <authorList>
            <person name="Read B.A."/>
            <person name="Kegel J."/>
            <person name="Klute M.J."/>
            <person name="Kuo A."/>
            <person name="Lefebvre S.C."/>
            <person name="Maumus F."/>
            <person name="Mayer C."/>
            <person name="Miller J."/>
            <person name="Monier A."/>
            <person name="Salamov A."/>
            <person name="Young J."/>
            <person name="Aguilar M."/>
            <person name="Claverie J.M."/>
            <person name="Frickenhaus S."/>
            <person name="Gonzalez K."/>
            <person name="Herman E.K."/>
            <person name="Lin Y.C."/>
            <person name="Napier J."/>
            <person name="Ogata H."/>
            <person name="Sarno A.F."/>
            <person name="Shmutz J."/>
            <person name="Schroeder D."/>
            <person name="de Vargas C."/>
            <person name="Verret F."/>
            <person name="von Dassow P."/>
            <person name="Valentin K."/>
            <person name="Van de Peer Y."/>
            <person name="Wheeler G."/>
            <person name="Dacks J.B."/>
            <person name="Delwiche C.F."/>
            <person name="Dyhrman S.T."/>
            <person name="Glockner G."/>
            <person name="John U."/>
            <person name="Richards T."/>
            <person name="Worden A.Z."/>
            <person name="Zhang X."/>
            <person name="Grigoriev I.V."/>
            <person name="Allen A.E."/>
            <person name="Bidle K."/>
            <person name="Borodovsky M."/>
            <person name="Bowler C."/>
            <person name="Brownlee C."/>
            <person name="Cock J.M."/>
            <person name="Elias M."/>
            <person name="Gladyshev V.N."/>
            <person name="Groth M."/>
            <person name="Guda C."/>
            <person name="Hadaegh A."/>
            <person name="Iglesias-Rodriguez M.D."/>
            <person name="Jenkins J."/>
            <person name="Jones B.M."/>
            <person name="Lawson T."/>
            <person name="Leese F."/>
            <person name="Lindquist E."/>
            <person name="Lobanov A."/>
            <person name="Lomsadze A."/>
            <person name="Malik S.B."/>
            <person name="Marsh M.E."/>
            <person name="Mackinder L."/>
            <person name="Mock T."/>
            <person name="Mueller-Roeber B."/>
            <person name="Pagarete A."/>
            <person name="Parker M."/>
            <person name="Probert I."/>
            <person name="Quesneville H."/>
            <person name="Raines C."/>
            <person name="Rensing S.A."/>
            <person name="Riano-Pachon D.M."/>
            <person name="Richier S."/>
            <person name="Rokitta S."/>
            <person name="Shiraiwa Y."/>
            <person name="Soanes D.M."/>
            <person name="van der Giezen M."/>
            <person name="Wahlund T.M."/>
            <person name="Williams B."/>
            <person name="Wilson W."/>
            <person name="Wolfe G."/>
            <person name="Wurch L.L."/>
        </authorList>
    </citation>
    <scope>NUCLEOTIDE SEQUENCE</scope>
</reference>
<feature type="binding site" evidence="4">
    <location>
        <position position="149"/>
    </location>
    <ligand>
        <name>substrate</name>
    </ligand>
</feature>
<feature type="active site" description="Proton acceptor" evidence="3">
    <location>
        <position position="101"/>
    </location>
</feature>
<dbReference type="EC" id="4.3.2.9" evidence="1"/>
<dbReference type="SUPFAM" id="SSF110857">
    <property type="entry name" value="Gamma-glutamyl cyclotransferase-like"/>
    <property type="match status" value="1"/>
</dbReference>
<dbReference type="GeneID" id="17262644"/>
<evidence type="ECO:0000256" key="3">
    <source>
        <dbReference type="PIRSR" id="PIRSR617939-1"/>
    </source>
</evidence>
<keyword evidence="2" id="KW-0456">Lyase</keyword>
<keyword evidence="6" id="KW-1185">Reference proteome</keyword>